<gene>
    <name evidence="1" type="ORF">O6H91_02G041900</name>
</gene>
<dbReference type="EMBL" id="CM055093">
    <property type="protein sequence ID" value="KAJ7564965.1"/>
    <property type="molecule type" value="Genomic_DNA"/>
</dbReference>
<comment type="caution">
    <text evidence="1">The sequence shown here is derived from an EMBL/GenBank/DDBJ whole genome shotgun (WGS) entry which is preliminary data.</text>
</comment>
<name>A0ACC2EF18_DIPCM</name>
<proteinExistence type="predicted"/>
<sequence>MHRLLGKLAFSGCGPSPWVLVETAGVGAMLSTPRCDHMRSFGGEAAAFSEVCTATLNRKERLSRKERANVVETFVLKHMALNQGRFPSASIVVKETGGSRLTVKEILSELEGRVKAEAAKTDGFCKQLESAEKELGSSIGEGTEMLTRSTSSSDTSHSALNQPQETVVPISGDVGGIASTRLKNADSDGKLSDELISEEKTVPEERITNLRIDGKGTLWERLHAITTSGHQQSCSQVFLESRNKRTVSLEKVHGKGTSYKYPSMEKRTSKKLISAGRILSKEQIPKLSNDGKRTLWERLHAVTTGRPESGAEFSSEANSKTPPVLKKIHDEPSLKPKMCSLPREGESAEGDDTDFTSLDYPQLDDLESASHGFSVPDEGAVLRADVQDSGHEVCVRFLHIDATEADLREAFWDCGQILRAKPVPRKNPDAPLTYGFIRFDTEEGFKKAIRKEVLIKGIKVKPCPSISPVRSLSMKARRNLNITKRTGPDDHVQDSPVLNNLKNLPDCKGYPVMVENIPASILSEVKEALATHGEIVRSYYKDDDSGAAAALISFQSEEAKENALAAHWVHLGGKQFRVSRLDSPRTTVVRISNISYQTDEDRIVNACKSCGYFQKVEPRASGVVDVYFHPKESGNMIRILDRLNEVHMDRHRWQAQPAPRLSPRATPEFSISADGQRWIKSQQFQIVEKLETTISKAMLQIEDLKYLLSLQWHGRSSDSGEASPSNLISLTR</sequence>
<dbReference type="Proteomes" id="UP001162992">
    <property type="component" value="Chromosome 2"/>
</dbReference>
<reference evidence="2" key="1">
    <citation type="journal article" date="2024" name="Proc. Natl. Acad. Sci. U.S.A.">
        <title>Extraordinary preservation of gene collinearity over three hundred million years revealed in homosporous lycophytes.</title>
        <authorList>
            <person name="Li C."/>
            <person name="Wickell D."/>
            <person name="Kuo L.Y."/>
            <person name="Chen X."/>
            <person name="Nie B."/>
            <person name="Liao X."/>
            <person name="Peng D."/>
            <person name="Ji J."/>
            <person name="Jenkins J."/>
            <person name="Williams M."/>
            <person name="Shu S."/>
            <person name="Plott C."/>
            <person name="Barry K."/>
            <person name="Rajasekar S."/>
            <person name="Grimwood J."/>
            <person name="Han X."/>
            <person name="Sun S."/>
            <person name="Hou Z."/>
            <person name="He W."/>
            <person name="Dai G."/>
            <person name="Sun C."/>
            <person name="Schmutz J."/>
            <person name="Leebens-Mack J.H."/>
            <person name="Li F.W."/>
            <person name="Wang L."/>
        </authorList>
    </citation>
    <scope>NUCLEOTIDE SEQUENCE [LARGE SCALE GENOMIC DNA]</scope>
    <source>
        <strain evidence="2">cv. PW_Plant_1</strain>
    </source>
</reference>
<evidence type="ECO:0000313" key="1">
    <source>
        <dbReference type="EMBL" id="KAJ7564965.1"/>
    </source>
</evidence>
<accession>A0ACC2EF18</accession>
<keyword evidence="2" id="KW-1185">Reference proteome</keyword>
<evidence type="ECO:0000313" key="2">
    <source>
        <dbReference type="Proteomes" id="UP001162992"/>
    </source>
</evidence>
<protein>
    <submittedName>
        <fullName evidence="1">Uncharacterized protein</fullName>
    </submittedName>
</protein>
<organism evidence="1 2">
    <name type="scientific">Diphasiastrum complanatum</name>
    <name type="common">Issler's clubmoss</name>
    <name type="synonym">Lycopodium complanatum</name>
    <dbReference type="NCBI Taxonomy" id="34168"/>
    <lineage>
        <taxon>Eukaryota</taxon>
        <taxon>Viridiplantae</taxon>
        <taxon>Streptophyta</taxon>
        <taxon>Embryophyta</taxon>
        <taxon>Tracheophyta</taxon>
        <taxon>Lycopodiopsida</taxon>
        <taxon>Lycopodiales</taxon>
        <taxon>Lycopodiaceae</taxon>
        <taxon>Lycopodioideae</taxon>
        <taxon>Diphasiastrum</taxon>
    </lineage>
</organism>